<evidence type="ECO:0000313" key="13">
    <source>
        <dbReference type="Proteomes" id="UP000642748"/>
    </source>
</evidence>
<feature type="compositionally biased region" description="Low complexity" evidence="10">
    <location>
        <begin position="320"/>
        <end position="354"/>
    </location>
</feature>
<dbReference type="GO" id="GO:1900753">
    <property type="term" value="P:doxorubicin transport"/>
    <property type="evidence" value="ECO:0007669"/>
    <property type="project" value="InterPro"/>
</dbReference>
<dbReference type="GO" id="GO:0043215">
    <property type="term" value="P:daunorubicin transport"/>
    <property type="evidence" value="ECO:0007669"/>
    <property type="project" value="InterPro"/>
</dbReference>
<dbReference type="AlphaFoldDB" id="A0A8J3VQR3"/>
<keyword evidence="6" id="KW-1278">Translocase</keyword>
<evidence type="ECO:0000256" key="10">
    <source>
        <dbReference type="SAM" id="MobiDB-lite"/>
    </source>
</evidence>
<evidence type="ECO:0000256" key="1">
    <source>
        <dbReference type="ARBA" id="ARBA00004413"/>
    </source>
</evidence>
<dbReference type="GO" id="GO:0046677">
    <property type="term" value="P:response to antibiotic"/>
    <property type="evidence" value="ECO:0007669"/>
    <property type="project" value="UniProtKB-KW"/>
</dbReference>
<dbReference type="GO" id="GO:0005886">
    <property type="term" value="C:plasma membrane"/>
    <property type="evidence" value="ECO:0007669"/>
    <property type="project" value="UniProtKB-SubCell"/>
</dbReference>
<dbReference type="InterPro" id="IPR003593">
    <property type="entry name" value="AAA+_ATPase"/>
</dbReference>
<dbReference type="InterPro" id="IPR017871">
    <property type="entry name" value="ABC_transporter-like_CS"/>
</dbReference>
<dbReference type="InterPro" id="IPR050763">
    <property type="entry name" value="ABC_transporter_ATP-binding"/>
</dbReference>
<feature type="region of interest" description="Disordered" evidence="10">
    <location>
        <begin position="320"/>
        <end position="361"/>
    </location>
</feature>
<dbReference type="GO" id="GO:0016887">
    <property type="term" value="F:ATP hydrolysis activity"/>
    <property type="evidence" value="ECO:0007669"/>
    <property type="project" value="InterPro"/>
</dbReference>
<comment type="similarity">
    <text evidence="9">Belongs to the ABC transporter superfamily. Drug exporter-1 (DrugE1) (TC 3.A.1.105) family.</text>
</comment>
<dbReference type="InterPro" id="IPR003439">
    <property type="entry name" value="ABC_transporter-like_ATP-bd"/>
</dbReference>
<evidence type="ECO:0000259" key="11">
    <source>
        <dbReference type="PROSITE" id="PS50893"/>
    </source>
</evidence>
<comment type="caution">
    <text evidence="12">The sequence shown here is derived from an EMBL/GenBank/DDBJ whole genome shotgun (WGS) entry which is preliminary data.</text>
</comment>
<dbReference type="InterPro" id="IPR005894">
    <property type="entry name" value="DrrA"/>
</dbReference>
<dbReference type="NCBIfam" id="TIGR01188">
    <property type="entry name" value="drrA"/>
    <property type="match status" value="1"/>
</dbReference>
<keyword evidence="8" id="KW-0046">Antibiotic resistance</keyword>
<protein>
    <submittedName>
        <fullName evidence="12">Daunorubicin resistance protein DrrA family ABC transporter ATP-binding protein</fullName>
    </submittedName>
</protein>
<evidence type="ECO:0000256" key="8">
    <source>
        <dbReference type="ARBA" id="ARBA00023251"/>
    </source>
</evidence>
<dbReference type="GO" id="GO:0005524">
    <property type="term" value="F:ATP binding"/>
    <property type="evidence" value="ECO:0007669"/>
    <property type="project" value="UniProtKB-KW"/>
</dbReference>
<evidence type="ECO:0000256" key="3">
    <source>
        <dbReference type="ARBA" id="ARBA00022475"/>
    </source>
</evidence>
<dbReference type="SUPFAM" id="SSF52540">
    <property type="entry name" value="P-loop containing nucleoside triphosphate hydrolases"/>
    <property type="match status" value="1"/>
</dbReference>
<organism evidence="12 13">
    <name type="scientific">Rugosimonospora africana</name>
    <dbReference type="NCBI Taxonomy" id="556532"/>
    <lineage>
        <taxon>Bacteria</taxon>
        <taxon>Bacillati</taxon>
        <taxon>Actinomycetota</taxon>
        <taxon>Actinomycetes</taxon>
        <taxon>Micromonosporales</taxon>
        <taxon>Micromonosporaceae</taxon>
        <taxon>Rugosimonospora</taxon>
    </lineage>
</organism>
<keyword evidence="5 12" id="KW-0067">ATP-binding</keyword>
<name>A0A8J3VQR3_9ACTN</name>
<dbReference type="PANTHER" id="PTHR42711:SF19">
    <property type="entry name" value="DOXORUBICIN RESISTANCE ATP-BINDING PROTEIN DRRA"/>
    <property type="match status" value="1"/>
</dbReference>
<dbReference type="PROSITE" id="PS50893">
    <property type="entry name" value="ABC_TRANSPORTER_2"/>
    <property type="match status" value="1"/>
</dbReference>
<evidence type="ECO:0000256" key="2">
    <source>
        <dbReference type="ARBA" id="ARBA00022448"/>
    </source>
</evidence>
<evidence type="ECO:0000256" key="6">
    <source>
        <dbReference type="ARBA" id="ARBA00022967"/>
    </source>
</evidence>
<dbReference type="RefSeq" id="WP_203918944.1">
    <property type="nucleotide sequence ID" value="NZ_BONZ01000032.1"/>
</dbReference>
<accession>A0A8J3VQR3</accession>
<dbReference type="SMART" id="SM00382">
    <property type="entry name" value="AAA"/>
    <property type="match status" value="1"/>
</dbReference>
<evidence type="ECO:0000256" key="5">
    <source>
        <dbReference type="ARBA" id="ARBA00022840"/>
    </source>
</evidence>
<keyword evidence="2" id="KW-0813">Transport</keyword>
<sequence>MTGSSVLAVEAAGLTKRFGTTRAVDGIDLGVPAGSVYGFLGPNGAGKTTTIRMLATLLRPDAGTACVFGHDVVRDADAVRDRISVTGQYASLDEGLTARENLVLLGRLHGHSRAGAGSRAAELLDAFSLTEAADRQVKTYSGGMRRRLDIAGGLIVLPDLLFLDEPTTGLDPRSRNEVWSIVRALVADGATVLLTTQYLDEADQLADRIAVIDRGTLIAEGSSDQLKASVGGGALHVRLADPHDWATAERVLTRALRGSVTRDPDLGALTAQVPSDGPIGAEAARHALAELSRTGVAVTEFSLGQPSLDEVFLALTGRPASAADAPAADAPAADGPKSDGPGSDTPAADAPAADAPKETTA</sequence>
<comment type="subcellular location">
    <subcellularLocation>
        <location evidence="1">Cell membrane</location>
        <topology evidence="1">Peripheral membrane protein</topology>
        <orientation evidence="1">Cytoplasmic side</orientation>
    </subcellularLocation>
</comment>
<evidence type="ECO:0000256" key="4">
    <source>
        <dbReference type="ARBA" id="ARBA00022741"/>
    </source>
</evidence>
<evidence type="ECO:0000313" key="12">
    <source>
        <dbReference type="EMBL" id="GIH15312.1"/>
    </source>
</evidence>
<evidence type="ECO:0000256" key="7">
    <source>
        <dbReference type="ARBA" id="ARBA00023136"/>
    </source>
</evidence>
<dbReference type="Proteomes" id="UP000642748">
    <property type="component" value="Unassembled WGS sequence"/>
</dbReference>
<keyword evidence="13" id="KW-1185">Reference proteome</keyword>
<dbReference type="Gene3D" id="3.40.50.300">
    <property type="entry name" value="P-loop containing nucleotide triphosphate hydrolases"/>
    <property type="match status" value="1"/>
</dbReference>
<gene>
    <name evidence="12" type="ORF">Raf01_34840</name>
</gene>
<reference evidence="12" key="1">
    <citation type="submission" date="2021-01" db="EMBL/GenBank/DDBJ databases">
        <title>Whole genome shotgun sequence of Rugosimonospora africana NBRC 104875.</title>
        <authorList>
            <person name="Komaki H."/>
            <person name="Tamura T."/>
        </authorList>
    </citation>
    <scope>NUCLEOTIDE SEQUENCE</scope>
    <source>
        <strain evidence="12">NBRC 104875</strain>
    </source>
</reference>
<keyword evidence="4" id="KW-0547">Nucleotide-binding</keyword>
<dbReference type="EMBL" id="BONZ01000032">
    <property type="protein sequence ID" value="GIH15312.1"/>
    <property type="molecule type" value="Genomic_DNA"/>
</dbReference>
<dbReference type="InterPro" id="IPR027417">
    <property type="entry name" value="P-loop_NTPase"/>
</dbReference>
<dbReference type="FunFam" id="3.40.50.300:FF:000589">
    <property type="entry name" value="ABC transporter, ATP-binding subunit"/>
    <property type="match status" value="1"/>
</dbReference>
<dbReference type="PROSITE" id="PS00211">
    <property type="entry name" value="ABC_TRANSPORTER_1"/>
    <property type="match status" value="1"/>
</dbReference>
<dbReference type="PANTHER" id="PTHR42711">
    <property type="entry name" value="ABC TRANSPORTER ATP-BINDING PROTEIN"/>
    <property type="match status" value="1"/>
</dbReference>
<evidence type="ECO:0000256" key="9">
    <source>
        <dbReference type="ARBA" id="ARBA00049985"/>
    </source>
</evidence>
<dbReference type="Pfam" id="PF00005">
    <property type="entry name" value="ABC_tran"/>
    <property type="match status" value="1"/>
</dbReference>
<feature type="domain" description="ABC transporter" evidence="11">
    <location>
        <begin position="9"/>
        <end position="239"/>
    </location>
</feature>
<keyword evidence="3" id="KW-1003">Cell membrane</keyword>
<proteinExistence type="inferred from homology"/>
<keyword evidence="7" id="KW-0472">Membrane</keyword>